<dbReference type="EMBL" id="BGPR01075098">
    <property type="protein sequence ID" value="GBL53491.1"/>
    <property type="molecule type" value="Genomic_DNA"/>
</dbReference>
<protein>
    <recommendedName>
        <fullName evidence="6">Tc1-like transposase DDE domain-containing protein</fullName>
    </recommendedName>
</protein>
<evidence type="ECO:0000313" key="3">
    <source>
        <dbReference type="EMBL" id="GBO45642.1"/>
    </source>
</evidence>
<proteinExistence type="predicted"/>
<dbReference type="EMBL" id="BGPR01075100">
    <property type="protein sequence ID" value="GBL53508.1"/>
    <property type="molecule type" value="Genomic_DNA"/>
</dbReference>
<dbReference type="GO" id="GO:0003676">
    <property type="term" value="F:nucleic acid binding"/>
    <property type="evidence" value="ECO:0007669"/>
    <property type="project" value="InterPro"/>
</dbReference>
<dbReference type="AlphaFoldDB" id="A0A4Y2XCI3"/>
<comment type="caution">
    <text evidence="3">The sequence shown here is derived from an EMBL/GenBank/DDBJ whole genome shotgun (WGS) entry which is preliminary data.</text>
</comment>
<name>A0A4Y2XCI3_ARAVE</name>
<accession>A0A4Y2XCI3</accession>
<dbReference type="InterPro" id="IPR036397">
    <property type="entry name" value="RNaseH_sf"/>
</dbReference>
<gene>
    <name evidence="1" type="ORF">AVEN_11770_1</name>
    <name evidence="2" type="ORF">AVEN_21058_1</name>
    <name evidence="3" type="ORF">AVEN_247868_1</name>
    <name evidence="4" type="ORF">AVEN_254720_1</name>
</gene>
<evidence type="ECO:0000313" key="2">
    <source>
        <dbReference type="EMBL" id="GBL53508.1"/>
    </source>
</evidence>
<dbReference type="Gene3D" id="3.30.420.10">
    <property type="entry name" value="Ribonuclease H-like superfamily/Ribonuclease H"/>
    <property type="match status" value="1"/>
</dbReference>
<reference evidence="3 5" key="1">
    <citation type="journal article" date="2019" name="Sci. Rep.">
        <title>Orb-weaving spider Araneus ventricosus genome elucidates the spidroin gene catalogue.</title>
        <authorList>
            <person name="Kono N."/>
            <person name="Nakamura H."/>
            <person name="Ohtoshi R."/>
            <person name="Moran D.A.P."/>
            <person name="Shinohara A."/>
            <person name="Yoshida Y."/>
            <person name="Fujiwara M."/>
            <person name="Mori M."/>
            <person name="Tomita M."/>
            <person name="Arakawa K."/>
        </authorList>
    </citation>
    <scope>NUCLEOTIDE SEQUENCE [LARGE SCALE GENOMIC DNA]</scope>
</reference>
<dbReference type="Proteomes" id="UP000499080">
    <property type="component" value="Unassembled WGS sequence"/>
</dbReference>
<evidence type="ECO:0008006" key="6">
    <source>
        <dbReference type="Google" id="ProtNLM"/>
    </source>
</evidence>
<sequence length="114" mass="13011">MTQHHAPTVTSNIYLDMLQLYAVPHFPEGVNFQQDGAPPHYGNIVQMNIIEDIRDALLHAVEKRSPPPRTPLDFLTALQNSWCEFPPECRQTPVEFMPRRFASLLHARGGSARY</sequence>
<evidence type="ECO:0000313" key="1">
    <source>
        <dbReference type="EMBL" id="GBL53491.1"/>
    </source>
</evidence>
<dbReference type="OrthoDB" id="10006939at2759"/>
<organism evidence="3 5">
    <name type="scientific">Araneus ventricosus</name>
    <name type="common">Orbweaver spider</name>
    <name type="synonym">Epeira ventricosa</name>
    <dbReference type="NCBI Taxonomy" id="182803"/>
    <lineage>
        <taxon>Eukaryota</taxon>
        <taxon>Metazoa</taxon>
        <taxon>Ecdysozoa</taxon>
        <taxon>Arthropoda</taxon>
        <taxon>Chelicerata</taxon>
        <taxon>Arachnida</taxon>
        <taxon>Araneae</taxon>
        <taxon>Araneomorphae</taxon>
        <taxon>Entelegynae</taxon>
        <taxon>Araneoidea</taxon>
        <taxon>Araneidae</taxon>
        <taxon>Araneus</taxon>
    </lineage>
</organism>
<evidence type="ECO:0000313" key="4">
    <source>
        <dbReference type="EMBL" id="GBO45644.1"/>
    </source>
</evidence>
<keyword evidence="5" id="KW-1185">Reference proteome</keyword>
<dbReference type="EMBL" id="BGPR01072819">
    <property type="protein sequence ID" value="GBO45644.1"/>
    <property type="molecule type" value="Genomic_DNA"/>
</dbReference>
<dbReference type="EMBL" id="BGPR01072818">
    <property type="protein sequence ID" value="GBO45642.1"/>
    <property type="molecule type" value="Genomic_DNA"/>
</dbReference>
<evidence type="ECO:0000313" key="5">
    <source>
        <dbReference type="Proteomes" id="UP000499080"/>
    </source>
</evidence>